<dbReference type="Proteomes" id="UP001501442">
    <property type="component" value="Unassembled WGS sequence"/>
</dbReference>
<dbReference type="PROSITE" id="PS50878">
    <property type="entry name" value="RT_POL"/>
    <property type="match status" value="1"/>
</dbReference>
<evidence type="ECO:0000313" key="2">
    <source>
        <dbReference type="EMBL" id="GAA4638198.1"/>
    </source>
</evidence>
<protein>
    <recommendedName>
        <fullName evidence="1">Reverse transcriptase domain-containing protein</fullName>
    </recommendedName>
</protein>
<accession>A0ABP8US56</accession>
<feature type="domain" description="Reverse transcriptase" evidence="1">
    <location>
        <begin position="47"/>
        <end position="275"/>
    </location>
</feature>
<gene>
    <name evidence="2" type="ORF">GCM10023196_094970</name>
</gene>
<sequence>MDGSGTLVSVASLRAALDEELGAAPRLLPPNAVAPALLSRRDKVAEWAHAQVSRPFIPSEQEIIAVSKARHGVRPVAIWDLPSRLLYRALTSRLDSTLTLPPRSSKAWYGFQWQPLDLPGEYIVAADIASCYELIDHGLLAEELLVQTDDHAAVDALMGLLKEASGRTYGLPQQSVASDVLAEVFLDKLERALVRRGLIVGRYNDDFRLNCDSWSDVVRSIETLSEEARRLGLILNDSKTFTWSRVKYQAHLQKVEDLRREIAEEAELDLAAFDADEYDGGEGAIELDQDAVEQLTAARILERWSRVAGRGKLAVARRSEHQALMQLLPVAFTALSATENEPDGTLDTAMRLLRYEQTTTPHVSRYLMSRSNDSAVLSAFDKLLRRNAYLTGWQTWWLQQPLSRLASFNSGRTGQRRVQWVRDAFTSAQRSPVLRAQAAMTLARLGLIDTDELVRVYDRSSPVVRPVIVSAIGFLKPAQAIRRAVTGASQLDQWAFDWAVQNA</sequence>
<organism evidence="2 3">
    <name type="scientific">Actinoallomurus vinaceus</name>
    <dbReference type="NCBI Taxonomy" id="1080074"/>
    <lineage>
        <taxon>Bacteria</taxon>
        <taxon>Bacillati</taxon>
        <taxon>Actinomycetota</taxon>
        <taxon>Actinomycetes</taxon>
        <taxon>Streptosporangiales</taxon>
        <taxon>Thermomonosporaceae</taxon>
        <taxon>Actinoallomurus</taxon>
    </lineage>
</organism>
<name>A0ABP8US56_9ACTN</name>
<dbReference type="Pfam" id="PF00078">
    <property type="entry name" value="RVT_1"/>
    <property type="match status" value="1"/>
</dbReference>
<dbReference type="InterPro" id="IPR000477">
    <property type="entry name" value="RT_dom"/>
</dbReference>
<keyword evidence="3" id="KW-1185">Reference proteome</keyword>
<evidence type="ECO:0000313" key="3">
    <source>
        <dbReference type="Proteomes" id="UP001501442"/>
    </source>
</evidence>
<comment type="caution">
    <text evidence="2">The sequence shown here is derived from an EMBL/GenBank/DDBJ whole genome shotgun (WGS) entry which is preliminary data.</text>
</comment>
<dbReference type="EMBL" id="BAABHK010000021">
    <property type="protein sequence ID" value="GAA4638198.1"/>
    <property type="molecule type" value="Genomic_DNA"/>
</dbReference>
<dbReference type="CDD" id="cd01646">
    <property type="entry name" value="RT_Bac_retron_I"/>
    <property type="match status" value="1"/>
</dbReference>
<reference evidence="3" key="1">
    <citation type="journal article" date="2019" name="Int. J. Syst. Evol. Microbiol.">
        <title>The Global Catalogue of Microorganisms (GCM) 10K type strain sequencing project: providing services to taxonomists for standard genome sequencing and annotation.</title>
        <authorList>
            <consortium name="The Broad Institute Genomics Platform"/>
            <consortium name="The Broad Institute Genome Sequencing Center for Infectious Disease"/>
            <person name="Wu L."/>
            <person name="Ma J."/>
        </authorList>
    </citation>
    <scope>NUCLEOTIDE SEQUENCE [LARGE SCALE GENOMIC DNA]</scope>
    <source>
        <strain evidence="3">JCM 17939</strain>
    </source>
</reference>
<evidence type="ECO:0000259" key="1">
    <source>
        <dbReference type="PROSITE" id="PS50878"/>
    </source>
</evidence>
<proteinExistence type="predicted"/>